<dbReference type="AlphaFoldDB" id="A0A0E9QQS9"/>
<reference evidence="1" key="1">
    <citation type="submission" date="2014-11" db="EMBL/GenBank/DDBJ databases">
        <authorList>
            <person name="Amaro Gonzalez C."/>
        </authorList>
    </citation>
    <scope>NUCLEOTIDE SEQUENCE</scope>
</reference>
<proteinExistence type="predicted"/>
<name>A0A0E9QQS9_ANGAN</name>
<sequence>MQVTSSSCIFHKAEIFKTGLRNVFITVFSLLP</sequence>
<organism evidence="1">
    <name type="scientific">Anguilla anguilla</name>
    <name type="common">European freshwater eel</name>
    <name type="synonym">Muraena anguilla</name>
    <dbReference type="NCBI Taxonomy" id="7936"/>
    <lineage>
        <taxon>Eukaryota</taxon>
        <taxon>Metazoa</taxon>
        <taxon>Chordata</taxon>
        <taxon>Craniata</taxon>
        <taxon>Vertebrata</taxon>
        <taxon>Euteleostomi</taxon>
        <taxon>Actinopterygii</taxon>
        <taxon>Neopterygii</taxon>
        <taxon>Teleostei</taxon>
        <taxon>Anguilliformes</taxon>
        <taxon>Anguillidae</taxon>
        <taxon>Anguilla</taxon>
    </lineage>
</organism>
<dbReference type="EMBL" id="GBXM01090124">
    <property type="protein sequence ID" value="JAH18453.1"/>
    <property type="molecule type" value="Transcribed_RNA"/>
</dbReference>
<evidence type="ECO:0000313" key="1">
    <source>
        <dbReference type="EMBL" id="JAH18453.1"/>
    </source>
</evidence>
<protein>
    <submittedName>
        <fullName evidence="1">Uncharacterized protein</fullName>
    </submittedName>
</protein>
<reference evidence="1" key="2">
    <citation type="journal article" date="2015" name="Fish Shellfish Immunol.">
        <title>Early steps in the European eel (Anguilla anguilla)-Vibrio vulnificus interaction in the gills: Role of the RtxA13 toxin.</title>
        <authorList>
            <person name="Callol A."/>
            <person name="Pajuelo D."/>
            <person name="Ebbesson L."/>
            <person name="Teles M."/>
            <person name="MacKenzie S."/>
            <person name="Amaro C."/>
        </authorList>
    </citation>
    <scope>NUCLEOTIDE SEQUENCE</scope>
</reference>
<accession>A0A0E9QQS9</accession>